<protein>
    <submittedName>
        <fullName evidence="13">Colony stimulating factor 2 receptor subunit beta</fullName>
    </submittedName>
</protein>
<dbReference type="SUPFAM" id="SSF49265">
    <property type="entry name" value="Fibronectin type III"/>
    <property type="match status" value="4"/>
</dbReference>
<name>A0A3Q3RRM5_9TELE</name>
<dbReference type="InterPro" id="IPR013783">
    <property type="entry name" value="Ig-like_fold"/>
</dbReference>
<evidence type="ECO:0000256" key="10">
    <source>
        <dbReference type="SAM" id="Phobius"/>
    </source>
</evidence>
<comment type="similarity">
    <text evidence="2">Belongs to the type I cytokine receptor family. Type 5 subfamily.</text>
</comment>
<keyword evidence="14" id="KW-1185">Reference proteome</keyword>
<dbReference type="GeneTree" id="ENSGT00940000156569"/>
<dbReference type="CDD" id="cd00063">
    <property type="entry name" value="FN3"/>
    <property type="match status" value="2"/>
</dbReference>
<feature type="region of interest" description="Disordered" evidence="9">
    <location>
        <begin position="601"/>
        <end position="658"/>
    </location>
</feature>
<evidence type="ECO:0000256" key="5">
    <source>
        <dbReference type="ARBA" id="ARBA00022989"/>
    </source>
</evidence>
<evidence type="ECO:0000313" key="14">
    <source>
        <dbReference type="Proteomes" id="UP000261640"/>
    </source>
</evidence>
<dbReference type="Pfam" id="PF21605">
    <property type="entry name" value="CRLF2-like_D2"/>
    <property type="match status" value="1"/>
</dbReference>
<dbReference type="InterPro" id="IPR003961">
    <property type="entry name" value="FN3_dom"/>
</dbReference>
<proteinExistence type="inferred from homology"/>
<evidence type="ECO:0000256" key="11">
    <source>
        <dbReference type="SAM" id="SignalP"/>
    </source>
</evidence>
<dbReference type="Proteomes" id="UP000261640">
    <property type="component" value="Unplaced"/>
</dbReference>
<evidence type="ECO:0000313" key="13">
    <source>
        <dbReference type="Ensembl" id="ENSMAMP00000008090.2"/>
    </source>
</evidence>
<sequence>TMPFFWVLLWLMLPLLALSSGPDRCAFQEGSTSSLLESLQCYNDYKSSVHCKWRKHRNTLLYVHDPCRELCVPYSPPVPDEPGTVRCEYKTRAFSTGIKHMFFFLKDEAGTICSSVPHKPLDLSLHCELIILSDVYTHTHLTEGDGSGGPAPTPPPSSVNKVLTYQLRYRTDRHDNWTTKNVTDTGMKIEKRFLLPGHRYEAKVRARAGVGQWSDWSPVVTWKTEEDTGQPPSLHCVLDGEVEVMCSWEVRTEMAHFLIYELACRHNPTEPCCVNPRVTFGLNGTVLRYSCSLNVTDPAHLLLELIPTHHMKTFNSHQHIRPNPPQQVTVMERDNNWIVKWTESSTASKVKLSYQVYYYRREDPLLNISAGSLSVNIRGASLEPSQQYQVKVRALVAPGFGYKGVPSEWTDAKVWTSNPGSTTLYVIIGAVVALVFLILYYTIPACQRKVILWVDSVPSPEKSKILSEIKSTTSQSFTESEDTSICKVLRFNSESTCSSDTSLWLIKDADKTCLELDEGCWNCDNLPPSVAKVNSSDMSSICFSGPYIFCQVSYSAKSSVDDAKCEEKEKEGSSNRSPSPVNFALYGEGYVCLPGRTMSRSTQDLASHSETTTNTHRHDVAEQHQQCSDTTPRPDETDQTTSRNHPPPYNPTPFTLWPQGGNLHASGYCHLPQH</sequence>
<evidence type="ECO:0000256" key="9">
    <source>
        <dbReference type="SAM" id="MobiDB-lite"/>
    </source>
</evidence>
<feature type="domain" description="Fibronectin type-III" evidence="12">
    <location>
        <begin position="321"/>
        <end position="419"/>
    </location>
</feature>
<feature type="compositionally biased region" description="Polar residues" evidence="9">
    <location>
        <begin position="601"/>
        <end position="614"/>
    </location>
</feature>
<dbReference type="PROSITE" id="PS50853">
    <property type="entry name" value="FN3"/>
    <property type="match status" value="2"/>
</dbReference>
<keyword evidence="6 10" id="KW-0472">Membrane</keyword>
<organism evidence="13 14">
    <name type="scientific">Mastacembelus armatus</name>
    <name type="common">zig-zag eel</name>
    <dbReference type="NCBI Taxonomy" id="205130"/>
    <lineage>
        <taxon>Eukaryota</taxon>
        <taxon>Metazoa</taxon>
        <taxon>Chordata</taxon>
        <taxon>Craniata</taxon>
        <taxon>Vertebrata</taxon>
        <taxon>Euteleostomi</taxon>
        <taxon>Actinopterygii</taxon>
        <taxon>Neopterygii</taxon>
        <taxon>Teleostei</taxon>
        <taxon>Neoteleostei</taxon>
        <taxon>Acanthomorphata</taxon>
        <taxon>Anabantaria</taxon>
        <taxon>Synbranchiformes</taxon>
        <taxon>Mastacembelidae</taxon>
        <taxon>Mastacembelus</taxon>
    </lineage>
</organism>
<dbReference type="SMART" id="SM00060">
    <property type="entry name" value="FN3"/>
    <property type="match status" value="2"/>
</dbReference>
<comment type="subcellular location">
    <subcellularLocation>
        <location evidence="1">Membrane</location>
        <topology evidence="1">Single-pass type I membrane protein</topology>
    </subcellularLocation>
</comment>
<keyword evidence="7" id="KW-0675">Receptor</keyword>
<dbReference type="STRING" id="205130.ENSMAMP00000008090"/>
<evidence type="ECO:0000256" key="3">
    <source>
        <dbReference type="ARBA" id="ARBA00022692"/>
    </source>
</evidence>
<dbReference type="GO" id="GO:0004896">
    <property type="term" value="F:cytokine receptor activity"/>
    <property type="evidence" value="ECO:0007669"/>
    <property type="project" value="TreeGrafter"/>
</dbReference>
<dbReference type="Ensembl" id="ENSMAMT00000008308.2">
    <property type="protein sequence ID" value="ENSMAMP00000008090.2"/>
    <property type="gene ID" value="ENSMAMG00000005485.2"/>
</dbReference>
<evidence type="ECO:0000256" key="8">
    <source>
        <dbReference type="ARBA" id="ARBA00023180"/>
    </source>
</evidence>
<keyword evidence="4 11" id="KW-0732">Signal</keyword>
<accession>A0A3Q3RRM5</accession>
<evidence type="ECO:0000259" key="12">
    <source>
        <dbReference type="PROSITE" id="PS50853"/>
    </source>
</evidence>
<feature type="signal peptide" evidence="11">
    <location>
        <begin position="1"/>
        <end position="19"/>
    </location>
</feature>
<dbReference type="InParanoid" id="A0A3Q3RRM5"/>
<evidence type="ECO:0000256" key="7">
    <source>
        <dbReference type="ARBA" id="ARBA00023170"/>
    </source>
</evidence>
<dbReference type="GO" id="GO:0009897">
    <property type="term" value="C:external side of plasma membrane"/>
    <property type="evidence" value="ECO:0007669"/>
    <property type="project" value="TreeGrafter"/>
</dbReference>
<dbReference type="Gene3D" id="2.60.40.10">
    <property type="entry name" value="Immunoglobulins"/>
    <property type="match status" value="4"/>
</dbReference>
<evidence type="ECO:0000256" key="4">
    <source>
        <dbReference type="ARBA" id="ARBA00022729"/>
    </source>
</evidence>
<feature type="domain" description="Fibronectin type-III" evidence="12">
    <location>
        <begin position="131"/>
        <end position="227"/>
    </location>
</feature>
<keyword evidence="5 10" id="KW-1133">Transmembrane helix</keyword>
<keyword evidence="3 10" id="KW-0812">Transmembrane</keyword>
<dbReference type="InterPro" id="IPR036116">
    <property type="entry name" value="FN3_sf"/>
</dbReference>
<dbReference type="InterPro" id="IPR048648">
    <property type="entry name" value="CRLF2-like_D2"/>
</dbReference>
<evidence type="ECO:0000256" key="1">
    <source>
        <dbReference type="ARBA" id="ARBA00004479"/>
    </source>
</evidence>
<dbReference type="AlphaFoldDB" id="A0A3Q3RRM5"/>
<evidence type="ECO:0000256" key="2">
    <source>
        <dbReference type="ARBA" id="ARBA00008159"/>
    </source>
</evidence>
<reference evidence="13" key="1">
    <citation type="submission" date="2025-08" db="UniProtKB">
        <authorList>
            <consortium name="Ensembl"/>
        </authorList>
    </citation>
    <scope>IDENTIFICATION</scope>
</reference>
<dbReference type="PANTHER" id="PTHR23037:SF41">
    <property type="entry name" value="COLONY STIMULATING FACTOR 2 RECEPTOR, BETA, LOW-AFFINITY (GRANULOCYTE-MACROPHAGE) PRECURSOR"/>
    <property type="match status" value="1"/>
</dbReference>
<keyword evidence="8" id="KW-0325">Glycoprotein</keyword>
<reference evidence="13" key="2">
    <citation type="submission" date="2025-09" db="UniProtKB">
        <authorList>
            <consortium name="Ensembl"/>
        </authorList>
    </citation>
    <scope>IDENTIFICATION</scope>
</reference>
<evidence type="ECO:0000256" key="6">
    <source>
        <dbReference type="ARBA" id="ARBA00023136"/>
    </source>
</evidence>
<feature type="chain" id="PRO_5030081894" evidence="11">
    <location>
        <begin position="20"/>
        <end position="674"/>
    </location>
</feature>
<dbReference type="PANTHER" id="PTHR23037">
    <property type="entry name" value="CYTOKINE RECEPTOR"/>
    <property type="match status" value="1"/>
</dbReference>
<feature type="transmembrane region" description="Helical" evidence="10">
    <location>
        <begin position="424"/>
        <end position="443"/>
    </location>
</feature>